<gene>
    <name evidence="2" type="ORF">DEO23_12495</name>
</gene>
<protein>
    <recommendedName>
        <fullName evidence="4">DUF2550 domain-containing protein</fullName>
    </recommendedName>
</protein>
<keyword evidence="3" id="KW-1185">Reference proteome</keyword>
<accession>A0A2U2RHS3</accession>
<comment type="caution">
    <text evidence="2">The sequence shown here is derived from an EMBL/GenBank/DDBJ whole genome shotgun (WGS) entry which is preliminary data.</text>
</comment>
<feature type="transmembrane region" description="Helical" evidence="1">
    <location>
        <begin position="6"/>
        <end position="26"/>
    </location>
</feature>
<dbReference type="Pfam" id="PF10739">
    <property type="entry name" value="DUF2550"/>
    <property type="match status" value="1"/>
</dbReference>
<keyword evidence="1" id="KW-1133">Transmembrane helix</keyword>
<dbReference type="EMBL" id="QFKX01000005">
    <property type="protein sequence ID" value="PWH05400.1"/>
    <property type="molecule type" value="Genomic_DNA"/>
</dbReference>
<dbReference type="InterPro" id="IPR019675">
    <property type="entry name" value="DUF2550"/>
</dbReference>
<dbReference type="Proteomes" id="UP000245590">
    <property type="component" value="Unassembled WGS sequence"/>
</dbReference>
<evidence type="ECO:0000313" key="3">
    <source>
        <dbReference type="Proteomes" id="UP000245590"/>
    </source>
</evidence>
<dbReference type="OrthoDB" id="4793422at2"/>
<dbReference type="AlphaFoldDB" id="A0A2U2RHS3"/>
<proteinExistence type="predicted"/>
<evidence type="ECO:0000256" key="1">
    <source>
        <dbReference type="SAM" id="Phobius"/>
    </source>
</evidence>
<dbReference type="RefSeq" id="WP_109276364.1">
    <property type="nucleotide sequence ID" value="NZ_QFKX01000005.1"/>
</dbReference>
<evidence type="ECO:0008006" key="4">
    <source>
        <dbReference type="Google" id="ProtNLM"/>
    </source>
</evidence>
<evidence type="ECO:0000313" key="2">
    <source>
        <dbReference type="EMBL" id="PWH05400.1"/>
    </source>
</evidence>
<name>A0A2U2RHS3_9MICO</name>
<keyword evidence="1" id="KW-0812">Transmembrane</keyword>
<keyword evidence="1" id="KW-0472">Membrane</keyword>
<sequence>MTHVNVPITLVVVGAFVVLLALAVLVRSIVLARGLLDCYLWRPAARQGRGVWRGGRLRFSSEGLYWRRSDALLPGGEVALRRSEILDVVRHSIEGEDEGERAELEFQVRGREPVWLMVPFTTSSAVIAWQEAAPTGAVRGDAD</sequence>
<reference evidence="2 3" key="1">
    <citation type="submission" date="2018-05" db="EMBL/GenBank/DDBJ databases">
        <title>Brachybacterium sp. M1HQ-2T, whole genome shotgun sequence.</title>
        <authorList>
            <person name="Tuo L."/>
        </authorList>
    </citation>
    <scope>NUCLEOTIDE SEQUENCE [LARGE SCALE GENOMIC DNA]</scope>
    <source>
        <strain evidence="2 3">M1HQ-2</strain>
    </source>
</reference>
<organism evidence="2 3">
    <name type="scientific">Brachybacterium endophyticum</name>
    <dbReference type="NCBI Taxonomy" id="2182385"/>
    <lineage>
        <taxon>Bacteria</taxon>
        <taxon>Bacillati</taxon>
        <taxon>Actinomycetota</taxon>
        <taxon>Actinomycetes</taxon>
        <taxon>Micrococcales</taxon>
        <taxon>Dermabacteraceae</taxon>
        <taxon>Brachybacterium</taxon>
    </lineage>
</organism>